<protein>
    <submittedName>
        <fullName evidence="2">Uncharacterized protein</fullName>
    </submittedName>
</protein>
<accession>A0ABT3TA64</accession>
<proteinExistence type="predicted"/>
<evidence type="ECO:0000256" key="1">
    <source>
        <dbReference type="SAM" id="Coils"/>
    </source>
</evidence>
<name>A0ABT3TA64_9GAMM</name>
<dbReference type="EMBL" id="SHNO01000003">
    <property type="protein sequence ID" value="MCX2979162.1"/>
    <property type="molecule type" value="Genomic_DNA"/>
</dbReference>
<dbReference type="Proteomes" id="UP001143304">
    <property type="component" value="Unassembled WGS sequence"/>
</dbReference>
<dbReference type="InterPro" id="IPR046703">
    <property type="entry name" value="DUF6776"/>
</dbReference>
<evidence type="ECO:0000313" key="2">
    <source>
        <dbReference type="EMBL" id="MCX2979162.1"/>
    </source>
</evidence>
<gene>
    <name evidence="2" type="ORF">EYC82_17625</name>
</gene>
<keyword evidence="3" id="KW-1185">Reference proteome</keyword>
<reference evidence="2" key="1">
    <citation type="submission" date="2019-02" db="EMBL/GenBank/DDBJ databases">
        <authorList>
            <person name="Li S.-H."/>
        </authorList>
    </citation>
    <scope>NUCLEOTIDE SEQUENCE</scope>
    <source>
        <strain evidence="2">IMCC11814</strain>
    </source>
</reference>
<sequence length="243" mass="27068">MGKPRSRLVPIRQAGALNLIVLLLLFVAATLAGIALGRYSAERGVRVSPAALASVQVRLTETRDSLDVALDELEVLRTQREVDKQALEMLRAEMAAERERTAKIEESLSFYRSLMGSDGAKGLQLRKPELVPVGDGRIAYRFFVQQREREYDLLTGSLSVQIRGQQAAEQVDYTLAQLSEDFPDASAALQFRYFQAVEGELLLPAGFKPSEIIVSVSIDKPRKTEVSEVYPWALQERFINVGQ</sequence>
<dbReference type="Pfam" id="PF20567">
    <property type="entry name" value="DUF6776"/>
    <property type="match status" value="1"/>
</dbReference>
<comment type="caution">
    <text evidence="2">The sequence shown here is derived from an EMBL/GenBank/DDBJ whole genome shotgun (WGS) entry which is preliminary data.</text>
</comment>
<organism evidence="2 3">
    <name type="scientific">Candidatus Marimicrobium litorale</name>
    <dbReference type="NCBI Taxonomy" id="2518991"/>
    <lineage>
        <taxon>Bacteria</taxon>
        <taxon>Pseudomonadati</taxon>
        <taxon>Pseudomonadota</taxon>
        <taxon>Gammaproteobacteria</taxon>
        <taxon>Cellvibrionales</taxon>
        <taxon>Halieaceae</taxon>
        <taxon>Marimicrobium</taxon>
    </lineage>
</organism>
<feature type="coiled-coil region" evidence="1">
    <location>
        <begin position="73"/>
        <end position="107"/>
    </location>
</feature>
<dbReference type="RefSeq" id="WP_279250954.1">
    <property type="nucleotide sequence ID" value="NZ_SHNO01000003.1"/>
</dbReference>
<evidence type="ECO:0000313" key="3">
    <source>
        <dbReference type="Proteomes" id="UP001143304"/>
    </source>
</evidence>
<keyword evidence="1" id="KW-0175">Coiled coil</keyword>